<dbReference type="InterPro" id="IPR000307">
    <property type="entry name" value="Ribosomal_bS16"/>
</dbReference>
<evidence type="ECO:0000256" key="4">
    <source>
        <dbReference type="SAM" id="MobiDB-lite"/>
    </source>
</evidence>
<reference evidence="5 6" key="1">
    <citation type="submission" date="2018-03" db="EMBL/GenBank/DDBJ databases">
        <title>Genomic Encyclopedia of Archaeal and Bacterial Type Strains, Phase II (KMG-II): from individual species to whole genera.</title>
        <authorList>
            <person name="Goeker M."/>
        </authorList>
    </citation>
    <scope>NUCLEOTIDE SEQUENCE [LARGE SCALE GENOMIC DNA]</scope>
    <source>
        <strain evidence="5 6">ATCC BAA-1496</strain>
    </source>
</reference>
<comment type="caution">
    <text evidence="5">The sequence shown here is derived from an EMBL/GenBank/DDBJ whole genome shotgun (WGS) entry which is preliminary data.</text>
</comment>
<dbReference type="PANTHER" id="PTHR12919:SF20">
    <property type="entry name" value="SMALL RIBOSOMAL SUBUNIT PROTEIN BS16M"/>
    <property type="match status" value="1"/>
</dbReference>
<dbReference type="PROSITE" id="PS00732">
    <property type="entry name" value="RIBOSOMAL_S16"/>
    <property type="match status" value="1"/>
</dbReference>
<sequence length="283" mass="29651">MAVKIRLKRMGKIRTAIYRVVVMDSRTKRDGRAIEEIGKYDPNQEPSLVEIDMERADYWVAQGAQPTEAVAALLKLYKDGTLKVAEAKPSKKDLYEAAVAAAGTSEGDDTSGATTAKKKASKKADAAVETEVANDAKADADAAKDAKADADAEVPAETAAEAEQAAAFADTTPDSVETADKAGEADVVESPAEATPATETTEAAEAEGEDAKDAKADKDTDLPKGAAAALEDGSAPEGYIIKGNKDSMKFHEPDGQWYDQTVAEVWFKTAADAEAAGFVKAGS</sequence>
<proteinExistence type="inferred from homology"/>
<keyword evidence="2 3" id="KW-0687">Ribonucleoprotein</keyword>
<keyword evidence="1 3" id="KW-0689">Ribosomal protein</keyword>
<dbReference type="SUPFAM" id="SSF54565">
    <property type="entry name" value="Ribosomal protein S16"/>
    <property type="match status" value="1"/>
</dbReference>
<feature type="compositionally biased region" description="Basic and acidic residues" evidence="4">
    <location>
        <begin position="209"/>
        <end position="222"/>
    </location>
</feature>
<dbReference type="GO" id="GO:0003735">
    <property type="term" value="F:structural constituent of ribosome"/>
    <property type="evidence" value="ECO:0007669"/>
    <property type="project" value="InterPro"/>
</dbReference>
<dbReference type="EMBL" id="PVTI01000002">
    <property type="protein sequence ID" value="PRY63276.1"/>
    <property type="molecule type" value="Genomic_DNA"/>
</dbReference>
<evidence type="ECO:0000313" key="5">
    <source>
        <dbReference type="EMBL" id="PRY63276.1"/>
    </source>
</evidence>
<dbReference type="OrthoDB" id="9807878at2"/>
<evidence type="ECO:0000256" key="2">
    <source>
        <dbReference type="ARBA" id="ARBA00023274"/>
    </source>
</evidence>
<organism evidence="5 6">
    <name type="scientific">Knoellia remsis</name>
    <dbReference type="NCBI Taxonomy" id="407159"/>
    <lineage>
        <taxon>Bacteria</taxon>
        <taxon>Bacillati</taxon>
        <taxon>Actinomycetota</taxon>
        <taxon>Actinomycetes</taxon>
        <taxon>Micrococcales</taxon>
        <taxon>Intrasporangiaceae</taxon>
        <taxon>Knoellia</taxon>
    </lineage>
</organism>
<dbReference type="PANTHER" id="PTHR12919">
    <property type="entry name" value="30S RIBOSOMAL PROTEIN S16"/>
    <property type="match status" value="1"/>
</dbReference>
<evidence type="ECO:0000256" key="1">
    <source>
        <dbReference type="ARBA" id="ARBA00022980"/>
    </source>
</evidence>
<feature type="compositionally biased region" description="Low complexity" evidence="4">
    <location>
        <begin position="153"/>
        <end position="172"/>
    </location>
</feature>
<comment type="similarity">
    <text evidence="3">Belongs to the bacterial ribosomal protein bS16 family.</text>
</comment>
<dbReference type="InterPro" id="IPR023803">
    <property type="entry name" value="Ribosomal_bS16_dom_sf"/>
</dbReference>
<protein>
    <recommendedName>
        <fullName evidence="3">Small ribosomal subunit protein bS16</fullName>
    </recommendedName>
</protein>
<dbReference type="AlphaFoldDB" id="A0A2T0UZD9"/>
<dbReference type="Pfam" id="PF00886">
    <property type="entry name" value="Ribosomal_S16"/>
    <property type="match status" value="1"/>
</dbReference>
<dbReference type="Gene3D" id="3.30.1320.10">
    <property type="match status" value="1"/>
</dbReference>
<dbReference type="NCBIfam" id="TIGR00002">
    <property type="entry name" value="S16"/>
    <property type="match status" value="1"/>
</dbReference>
<accession>A0A2T0UZD9</accession>
<feature type="region of interest" description="Disordered" evidence="4">
    <location>
        <begin position="101"/>
        <end position="241"/>
    </location>
</feature>
<dbReference type="Proteomes" id="UP000237822">
    <property type="component" value="Unassembled WGS sequence"/>
</dbReference>
<evidence type="ECO:0000313" key="6">
    <source>
        <dbReference type="Proteomes" id="UP000237822"/>
    </source>
</evidence>
<dbReference type="GO" id="GO:0006412">
    <property type="term" value="P:translation"/>
    <property type="evidence" value="ECO:0007669"/>
    <property type="project" value="UniProtKB-UniRule"/>
</dbReference>
<evidence type="ECO:0000256" key="3">
    <source>
        <dbReference type="HAMAP-Rule" id="MF_00385"/>
    </source>
</evidence>
<keyword evidence="6" id="KW-1185">Reference proteome</keyword>
<dbReference type="GO" id="GO:0005737">
    <property type="term" value="C:cytoplasm"/>
    <property type="evidence" value="ECO:0007669"/>
    <property type="project" value="UniProtKB-ARBA"/>
</dbReference>
<dbReference type="HAMAP" id="MF_00385">
    <property type="entry name" value="Ribosomal_bS16"/>
    <property type="match status" value="1"/>
</dbReference>
<feature type="compositionally biased region" description="Low complexity" evidence="4">
    <location>
        <begin position="192"/>
        <end position="201"/>
    </location>
</feature>
<dbReference type="InterPro" id="IPR020592">
    <property type="entry name" value="Ribosomal_bS16_CS"/>
</dbReference>
<gene>
    <name evidence="3" type="primary">rpsP</name>
    <name evidence="5" type="ORF">BCF74_102109</name>
</gene>
<dbReference type="GO" id="GO:0015935">
    <property type="term" value="C:small ribosomal subunit"/>
    <property type="evidence" value="ECO:0007669"/>
    <property type="project" value="TreeGrafter"/>
</dbReference>
<feature type="compositionally biased region" description="Basic and acidic residues" evidence="4">
    <location>
        <begin position="134"/>
        <end position="150"/>
    </location>
</feature>
<name>A0A2T0UZD9_9MICO</name>